<accession>A0A941EUQ1</accession>
<evidence type="ECO:0000256" key="1">
    <source>
        <dbReference type="SAM" id="MobiDB-lite"/>
    </source>
</evidence>
<dbReference type="RefSeq" id="WP_212531818.1">
    <property type="nucleotide sequence ID" value="NZ_JAGSOG010000197.1"/>
</dbReference>
<dbReference type="Pfam" id="PF10756">
    <property type="entry name" value="bPH_6"/>
    <property type="match status" value="1"/>
</dbReference>
<gene>
    <name evidence="3" type="ORF">KDL01_28995</name>
</gene>
<name>A0A941EUQ1_9ACTN</name>
<dbReference type="Proteomes" id="UP000675781">
    <property type="component" value="Unassembled WGS sequence"/>
</dbReference>
<keyword evidence="4" id="KW-1185">Reference proteome</keyword>
<proteinExistence type="predicted"/>
<dbReference type="EMBL" id="JAGSOG010000197">
    <property type="protein sequence ID" value="MBR7837351.1"/>
    <property type="molecule type" value="Genomic_DNA"/>
</dbReference>
<protein>
    <submittedName>
        <fullName evidence="3">PH domain-containing protein</fullName>
    </submittedName>
</protein>
<evidence type="ECO:0000313" key="3">
    <source>
        <dbReference type="EMBL" id="MBR7837351.1"/>
    </source>
</evidence>
<dbReference type="InterPro" id="IPR019692">
    <property type="entry name" value="CFP-6_PH"/>
</dbReference>
<evidence type="ECO:0000259" key="2">
    <source>
        <dbReference type="Pfam" id="PF10756"/>
    </source>
</evidence>
<feature type="region of interest" description="Disordered" evidence="1">
    <location>
        <begin position="1"/>
        <end position="28"/>
    </location>
</feature>
<feature type="non-terminal residue" evidence="3">
    <location>
        <position position="118"/>
    </location>
</feature>
<evidence type="ECO:0000313" key="4">
    <source>
        <dbReference type="Proteomes" id="UP000675781"/>
    </source>
</evidence>
<sequence length="118" mass="12715">MEPSRTAAEDPTRWYANGRRGASTTADPTGLTVRRRARRISVPWAEVAAISQERRERSGYLAGWIAVVRLNDGSALTELPGISTTDGTFSSETEAALATLTTYWRTSLTAPPPAPAPV</sequence>
<dbReference type="AlphaFoldDB" id="A0A941EUQ1"/>
<organism evidence="3 4">
    <name type="scientific">Actinospica durhamensis</name>
    <dbReference type="NCBI Taxonomy" id="1508375"/>
    <lineage>
        <taxon>Bacteria</taxon>
        <taxon>Bacillati</taxon>
        <taxon>Actinomycetota</taxon>
        <taxon>Actinomycetes</taxon>
        <taxon>Catenulisporales</taxon>
        <taxon>Actinospicaceae</taxon>
        <taxon>Actinospica</taxon>
    </lineage>
</organism>
<comment type="caution">
    <text evidence="3">The sequence shown here is derived from an EMBL/GenBank/DDBJ whole genome shotgun (WGS) entry which is preliminary data.</text>
</comment>
<feature type="domain" description="Low molecular weight protein antigen 6 PH" evidence="2">
    <location>
        <begin position="23"/>
        <end position="86"/>
    </location>
</feature>
<reference evidence="3" key="1">
    <citation type="submission" date="2021-04" db="EMBL/GenBank/DDBJ databases">
        <title>Genome based classification of Actinospica acidithermotolerans sp. nov., an actinobacterium isolated from an Indonesian hot spring.</title>
        <authorList>
            <person name="Kusuma A.B."/>
            <person name="Putra K.E."/>
            <person name="Nafisah S."/>
            <person name="Loh J."/>
            <person name="Nouioui I."/>
            <person name="Goodfellow M."/>
        </authorList>
    </citation>
    <scope>NUCLEOTIDE SEQUENCE</scope>
    <source>
        <strain evidence="3">CSCA 57</strain>
    </source>
</reference>